<dbReference type="EC" id="2.5.1.75" evidence="10"/>
<sequence>MNTAATNKTLIVIAGPTAVGKTDLALRVARYYHADIISADSRQCYREMNIGTAKPPRAALESVKHYFIDTHSVTETVSAGQFEQLALGYAGESFRQHDVTVLCGGTGLYIKALCEGLDALPPVPASVRTHIRESFRQQGLDWLREEVRHKDPDFFKTTTEQQNPHRLMRALEVYEATGTSITRFRSGKQQQRPFRIIRVGMEMPRDALRERIYQRVDRMMEEGLAEEVKGLYPHRQLSALQTVGYRELFDWLEHKCSLSEAVAAIKTNTCRYAKRQMTWFRKDPSIRWFDAREQAAITGYLASALPDTRT</sequence>
<organism evidence="14 15">
    <name type="scientific">Compostibacter hankyongensis</name>
    <dbReference type="NCBI Taxonomy" id="1007089"/>
    <lineage>
        <taxon>Bacteria</taxon>
        <taxon>Pseudomonadati</taxon>
        <taxon>Bacteroidota</taxon>
        <taxon>Chitinophagia</taxon>
        <taxon>Chitinophagales</taxon>
        <taxon>Chitinophagaceae</taxon>
        <taxon>Compostibacter</taxon>
    </lineage>
</organism>
<keyword evidence="5 10" id="KW-0819">tRNA processing</keyword>
<evidence type="ECO:0000256" key="10">
    <source>
        <dbReference type="HAMAP-Rule" id="MF_00185"/>
    </source>
</evidence>
<dbReference type="Gene3D" id="3.40.50.300">
    <property type="entry name" value="P-loop containing nucleotide triphosphate hydrolases"/>
    <property type="match status" value="1"/>
</dbReference>
<comment type="function">
    <text evidence="2 10 12">Catalyzes the transfer of a dimethylallyl group onto the adenine at position 37 in tRNAs that read codons beginning with uridine, leading to the formation of N6-(dimethylallyl)adenosine (i(6)A).</text>
</comment>
<reference evidence="15" key="1">
    <citation type="journal article" date="2019" name="Int. J. Syst. Evol. Microbiol.">
        <title>The Global Catalogue of Microorganisms (GCM) 10K type strain sequencing project: providing services to taxonomists for standard genome sequencing and annotation.</title>
        <authorList>
            <consortium name="The Broad Institute Genomics Platform"/>
            <consortium name="The Broad Institute Genome Sequencing Center for Infectious Disease"/>
            <person name="Wu L."/>
            <person name="Ma J."/>
        </authorList>
    </citation>
    <scope>NUCLEOTIDE SEQUENCE [LARGE SCALE GENOMIC DNA]</scope>
    <source>
        <strain evidence="15">JCM 17664</strain>
    </source>
</reference>
<name>A0ABP8FWX0_9BACT</name>
<dbReference type="Proteomes" id="UP001501207">
    <property type="component" value="Unassembled WGS sequence"/>
</dbReference>
<comment type="cofactor">
    <cofactor evidence="1 10">
        <name>Mg(2+)</name>
        <dbReference type="ChEBI" id="CHEBI:18420"/>
    </cofactor>
</comment>
<dbReference type="InterPro" id="IPR039657">
    <property type="entry name" value="Dimethylallyltransferase"/>
</dbReference>
<feature type="site" description="Interaction with substrate tRNA" evidence="10">
    <location>
        <position position="106"/>
    </location>
</feature>
<dbReference type="PANTHER" id="PTHR11088:SF60">
    <property type="entry name" value="TRNA DIMETHYLALLYLTRANSFERASE"/>
    <property type="match status" value="1"/>
</dbReference>
<comment type="caution">
    <text evidence="10">Lacks conserved residue(s) required for the propagation of feature annotation.</text>
</comment>
<evidence type="ECO:0000256" key="7">
    <source>
        <dbReference type="ARBA" id="ARBA00022840"/>
    </source>
</evidence>
<accession>A0ABP8FWX0</accession>
<evidence type="ECO:0000256" key="13">
    <source>
        <dbReference type="RuleBase" id="RU003785"/>
    </source>
</evidence>
<keyword evidence="8 10" id="KW-0460">Magnesium</keyword>
<keyword evidence="15" id="KW-1185">Reference proteome</keyword>
<comment type="caution">
    <text evidence="14">The sequence shown here is derived from an EMBL/GenBank/DDBJ whole genome shotgun (WGS) entry which is preliminary data.</text>
</comment>
<evidence type="ECO:0000313" key="14">
    <source>
        <dbReference type="EMBL" id="GAA4312614.1"/>
    </source>
</evidence>
<dbReference type="RefSeq" id="WP_344979284.1">
    <property type="nucleotide sequence ID" value="NZ_BAABFN010000005.1"/>
</dbReference>
<dbReference type="InterPro" id="IPR027417">
    <property type="entry name" value="P-loop_NTPase"/>
</dbReference>
<dbReference type="InterPro" id="IPR018022">
    <property type="entry name" value="IPT"/>
</dbReference>
<evidence type="ECO:0000256" key="6">
    <source>
        <dbReference type="ARBA" id="ARBA00022741"/>
    </source>
</evidence>
<comment type="subunit">
    <text evidence="10">Monomer.</text>
</comment>
<evidence type="ECO:0000256" key="9">
    <source>
        <dbReference type="ARBA" id="ARBA00049563"/>
    </source>
</evidence>
<keyword evidence="7 10" id="KW-0067">ATP-binding</keyword>
<comment type="catalytic activity">
    <reaction evidence="9 10 11">
        <text>adenosine(37) in tRNA + dimethylallyl diphosphate = N(6)-dimethylallyladenosine(37) in tRNA + diphosphate</text>
        <dbReference type="Rhea" id="RHEA:26482"/>
        <dbReference type="Rhea" id="RHEA-COMP:10162"/>
        <dbReference type="Rhea" id="RHEA-COMP:10375"/>
        <dbReference type="ChEBI" id="CHEBI:33019"/>
        <dbReference type="ChEBI" id="CHEBI:57623"/>
        <dbReference type="ChEBI" id="CHEBI:74411"/>
        <dbReference type="ChEBI" id="CHEBI:74415"/>
        <dbReference type="EC" id="2.5.1.75"/>
    </reaction>
</comment>
<evidence type="ECO:0000256" key="4">
    <source>
        <dbReference type="ARBA" id="ARBA00022679"/>
    </source>
</evidence>
<dbReference type="Gene3D" id="1.10.20.140">
    <property type="match status" value="1"/>
</dbReference>
<evidence type="ECO:0000256" key="5">
    <source>
        <dbReference type="ARBA" id="ARBA00022694"/>
    </source>
</evidence>
<feature type="binding site" evidence="10">
    <location>
        <begin position="15"/>
        <end position="22"/>
    </location>
    <ligand>
        <name>ATP</name>
        <dbReference type="ChEBI" id="CHEBI:30616"/>
    </ligand>
</feature>
<protein>
    <recommendedName>
        <fullName evidence="10">tRNA dimethylallyltransferase</fullName>
        <ecNumber evidence="10">2.5.1.75</ecNumber>
    </recommendedName>
    <alternativeName>
        <fullName evidence="10">Dimethylallyl diphosphate:tRNA dimethylallyltransferase</fullName>
        <shortName evidence="10">DMAPP:tRNA dimethylallyltransferase</shortName>
        <shortName evidence="10">DMATase</shortName>
    </alternativeName>
    <alternativeName>
        <fullName evidence="10">Isopentenyl-diphosphate:tRNA isopentenyltransferase</fullName>
        <shortName evidence="10">IPP transferase</shortName>
        <shortName evidence="10">IPPT</shortName>
        <shortName evidence="10">IPTase</shortName>
    </alternativeName>
</protein>
<evidence type="ECO:0000256" key="3">
    <source>
        <dbReference type="ARBA" id="ARBA00005842"/>
    </source>
</evidence>
<proteinExistence type="inferred from homology"/>
<feature type="site" description="Interaction with substrate tRNA" evidence="10">
    <location>
        <position position="128"/>
    </location>
</feature>
<evidence type="ECO:0000313" key="15">
    <source>
        <dbReference type="Proteomes" id="UP001501207"/>
    </source>
</evidence>
<gene>
    <name evidence="10 14" type="primary">miaA</name>
    <name evidence="14" type="ORF">GCM10023143_22390</name>
</gene>
<evidence type="ECO:0000256" key="1">
    <source>
        <dbReference type="ARBA" id="ARBA00001946"/>
    </source>
</evidence>
<evidence type="ECO:0000256" key="8">
    <source>
        <dbReference type="ARBA" id="ARBA00022842"/>
    </source>
</evidence>
<dbReference type="Pfam" id="PF01715">
    <property type="entry name" value="IPPT"/>
    <property type="match status" value="1"/>
</dbReference>
<dbReference type="HAMAP" id="MF_00185">
    <property type="entry name" value="IPP_trans"/>
    <property type="match status" value="1"/>
</dbReference>
<dbReference type="NCBIfam" id="TIGR00174">
    <property type="entry name" value="miaA"/>
    <property type="match status" value="1"/>
</dbReference>
<dbReference type="SUPFAM" id="SSF52540">
    <property type="entry name" value="P-loop containing nucleoside triphosphate hydrolases"/>
    <property type="match status" value="1"/>
</dbReference>
<dbReference type="PANTHER" id="PTHR11088">
    <property type="entry name" value="TRNA DIMETHYLALLYLTRANSFERASE"/>
    <property type="match status" value="1"/>
</dbReference>
<comment type="similarity">
    <text evidence="3 10 13">Belongs to the IPP transferase family.</text>
</comment>
<keyword evidence="6 10" id="KW-0547">Nucleotide-binding</keyword>
<dbReference type="EMBL" id="BAABFN010000005">
    <property type="protein sequence ID" value="GAA4312614.1"/>
    <property type="molecule type" value="Genomic_DNA"/>
</dbReference>
<evidence type="ECO:0000256" key="2">
    <source>
        <dbReference type="ARBA" id="ARBA00003213"/>
    </source>
</evidence>
<feature type="binding site" evidence="10">
    <location>
        <begin position="17"/>
        <end position="22"/>
    </location>
    <ligand>
        <name>substrate</name>
    </ligand>
</feature>
<evidence type="ECO:0000256" key="11">
    <source>
        <dbReference type="RuleBase" id="RU003783"/>
    </source>
</evidence>
<evidence type="ECO:0000256" key="12">
    <source>
        <dbReference type="RuleBase" id="RU003784"/>
    </source>
</evidence>
<feature type="region of interest" description="Interaction with substrate tRNA" evidence="10">
    <location>
        <begin position="40"/>
        <end position="43"/>
    </location>
</feature>
<keyword evidence="4 10" id="KW-0808">Transferase</keyword>